<sequence length="206" mass="23765">MTYWRIFQYARRKNQKEEKATLQQIWRASHGEDHLSLVSLKFAQKDVCDDLSIQTANKQCIGETCASTYSDTSGCKSTEEIDDLDKDSDFFPGACEVKGCKEEVWAACQDCEILVCYDHCDEDIAPCDQHGKIPKKNKRKSNTNRQGKHAKNRKVDDVVKQAEEFTEIAGIETDQPRHDEMLHMSQPKGYIQLREMVKKLVWKKQT</sequence>
<reference evidence="2" key="1">
    <citation type="journal article" date="2023" name="G3 (Bethesda)">
        <title>A reference genome for the long-term kleptoplast-retaining sea slug Elysia crispata morphotype clarki.</title>
        <authorList>
            <person name="Eastman K.E."/>
            <person name="Pendleton A.L."/>
            <person name="Shaikh M.A."/>
            <person name="Suttiyut T."/>
            <person name="Ogas R."/>
            <person name="Tomko P."/>
            <person name="Gavelis G."/>
            <person name="Widhalm J.R."/>
            <person name="Wisecaver J.H."/>
        </authorList>
    </citation>
    <scope>NUCLEOTIDE SEQUENCE</scope>
    <source>
        <strain evidence="2">ECLA1</strain>
    </source>
</reference>
<proteinExistence type="predicted"/>
<dbReference type="Proteomes" id="UP001283361">
    <property type="component" value="Unassembled WGS sequence"/>
</dbReference>
<organism evidence="2 3">
    <name type="scientific">Elysia crispata</name>
    <name type="common">lettuce slug</name>
    <dbReference type="NCBI Taxonomy" id="231223"/>
    <lineage>
        <taxon>Eukaryota</taxon>
        <taxon>Metazoa</taxon>
        <taxon>Spiralia</taxon>
        <taxon>Lophotrochozoa</taxon>
        <taxon>Mollusca</taxon>
        <taxon>Gastropoda</taxon>
        <taxon>Heterobranchia</taxon>
        <taxon>Euthyneura</taxon>
        <taxon>Panpulmonata</taxon>
        <taxon>Sacoglossa</taxon>
        <taxon>Placobranchoidea</taxon>
        <taxon>Plakobranchidae</taxon>
        <taxon>Elysia</taxon>
    </lineage>
</organism>
<dbReference type="EMBL" id="JAWDGP010007321">
    <property type="protein sequence ID" value="KAK3726179.1"/>
    <property type="molecule type" value="Genomic_DNA"/>
</dbReference>
<protein>
    <submittedName>
        <fullName evidence="2">Uncharacterized protein</fullName>
    </submittedName>
</protein>
<dbReference type="AlphaFoldDB" id="A0AAE1CPL1"/>
<name>A0AAE1CPL1_9GAST</name>
<feature type="compositionally biased region" description="Basic residues" evidence="1">
    <location>
        <begin position="132"/>
        <end position="152"/>
    </location>
</feature>
<evidence type="ECO:0000313" key="3">
    <source>
        <dbReference type="Proteomes" id="UP001283361"/>
    </source>
</evidence>
<evidence type="ECO:0000313" key="2">
    <source>
        <dbReference type="EMBL" id="KAK3726179.1"/>
    </source>
</evidence>
<keyword evidence="3" id="KW-1185">Reference proteome</keyword>
<evidence type="ECO:0000256" key="1">
    <source>
        <dbReference type="SAM" id="MobiDB-lite"/>
    </source>
</evidence>
<gene>
    <name evidence="2" type="ORF">RRG08_031506</name>
</gene>
<comment type="caution">
    <text evidence="2">The sequence shown here is derived from an EMBL/GenBank/DDBJ whole genome shotgun (WGS) entry which is preliminary data.</text>
</comment>
<accession>A0AAE1CPL1</accession>
<feature type="region of interest" description="Disordered" evidence="1">
    <location>
        <begin position="131"/>
        <end position="156"/>
    </location>
</feature>